<dbReference type="AlphaFoldDB" id="A0AA97PNV7"/>
<proteinExistence type="predicted"/>
<reference evidence="1" key="1">
    <citation type="journal article" date="2012" name="PLoS Genet.">
        <title>Comparative analysis of the genomes of two field isolates of the rice blast fungus Magnaporthe oryzae.</title>
        <authorList>
            <person name="Xue M."/>
            <person name="Yang J."/>
            <person name="Li Z."/>
            <person name="Hu S."/>
            <person name="Yao N."/>
            <person name="Dean R.A."/>
            <person name="Zhao W."/>
            <person name="Shen M."/>
            <person name="Zhang H."/>
            <person name="Li C."/>
            <person name="Liu L."/>
            <person name="Cao L."/>
            <person name="Xu X."/>
            <person name="Xing Y."/>
            <person name="Hsiang T."/>
            <person name="Zhang Z."/>
            <person name="Xu J.R."/>
            <person name="Peng Y.L."/>
        </authorList>
    </citation>
    <scope>NUCLEOTIDE SEQUENCE</scope>
    <source>
        <strain evidence="1">Y34</strain>
    </source>
</reference>
<evidence type="ECO:0000313" key="1">
    <source>
        <dbReference type="EMBL" id="ELQ41507.1"/>
    </source>
</evidence>
<protein>
    <submittedName>
        <fullName evidence="1">Uncharacterized protein</fullName>
    </submittedName>
</protein>
<accession>A0AA97PNV7</accession>
<organism evidence="1">
    <name type="scientific">Pyricularia oryzae (strain Y34)</name>
    <name type="common">Rice blast fungus</name>
    <name type="synonym">Magnaporthe oryzae</name>
    <dbReference type="NCBI Taxonomy" id="1143189"/>
    <lineage>
        <taxon>Eukaryota</taxon>
        <taxon>Fungi</taxon>
        <taxon>Dikarya</taxon>
        <taxon>Ascomycota</taxon>
        <taxon>Pezizomycotina</taxon>
        <taxon>Sordariomycetes</taxon>
        <taxon>Sordariomycetidae</taxon>
        <taxon>Magnaporthales</taxon>
        <taxon>Pyriculariaceae</taxon>
        <taxon>Pyricularia</taxon>
    </lineage>
</organism>
<dbReference type="Proteomes" id="UP000011086">
    <property type="component" value="Unassembled WGS sequence"/>
</dbReference>
<gene>
    <name evidence="1" type="ORF">OOU_Y34scaffold00275g23</name>
</gene>
<name>A0AA97PNV7_PYRO3</name>
<dbReference type="EMBL" id="JH792849">
    <property type="protein sequence ID" value="ELQ41507.1"/>
    <property type="molecule type" value="Genomic_DNA"/>
</dbReference>
<sequence length="51" mass="5278">MVGCMLTLSPSNLSKEAPLLLHIPPTWAKPGATARLETAFSTEAGVLGEGI</sequence>